<dbReference type="InterPro" id="IPR036770">
    <property type="entry name" value="Ankyrin_rpt-contain_sf"/>
</dbReference>
<keyword evidence="4" id="KW-1185">Reference proteome</keyword>
<feature type="repeat" description="ANK" evidence="1">
    <location>
        <begin position="429"/>
        <end position="462"/>
    </location>
</feature>
<dbReference type="InterPro" id="IPR002110">
    <property type="entry name" value="Ankyrin_rpt"/>
</dbReference>
<feature type="repeat" description="ANK" evidence="1">
    <location>
        <begin position="496"/>
        <end position="528"/>
    </location>
</feature>
<dbReference type="SMR" id="A2DRY0"/>
<organism evidence="3 4">
    <name type="scientific">Trichomonas vaginalis (strain ATCC PRA-98 / G3)</name>
    <dbReference type="NCBI Taxonomy" id="412133"/>
    <lineage>
        <taxon>Eukaryota</taxon>
        <taxon>Metamonada</taxon>
        <taxon>Parabasalia</taxon>
        <taxon>Trichomonadida</taxon>
        <taxon>Trichomonadidae</taxon>
        <taxon>Trichomonas</taxon>
    </lineage>
</organism>
<feature type="domain" description="DUF3447" evidence="2">
    <location>
        <begin position="189"/>
        <end position="260"/>
    </location>
</feature>
<dbReference type="SMART" id="SM00248">
    <property type="entry name" value="ANK"/>
    <property type="match status" value="9"/>
</dbReference>
<evidence type="ECO:0000259" key="2">
    <source>
        <dbReference type="Pfam" id="PF11929"/>
    </source>
</evidence>
<reference evidence="3" key="2">
    <citation type="journal article" date="2007" name="Science">
        <title>Draft genome sequence of the sexually transmitted pathogen Trichomonas vaginalis.</title>
        <authorList>
            <person name="Carlton J.M."/>
            <person name="Hirt R.P."/>
            <person name="Silva J.C."/>
            <person name="Delcher A.L."/>
            <person name="Schatz M."/>
            <person name="Zhao Q."/>
            <person name="Wortman J.R."/>
            <person name="Bidwell S.L."/>
            <person name="Alsmark U.C.M."/>
            <person name="Besteiro S."/>
            <person name="Sicheritz-Ponten T."/>
            <person name="Noel C.J."/>
            <person name="Dacks J.B."/>
            <person name="Foster P.G."/>
            <person name="Simillion C."/>
            <person name="Van de Peer Y."/>
            <person name="Miranda-Saavedra D."/>
            <person name="Barton G.J."/>
            <person name="Westrop G.D."/>
            <person name="Mueller S."/>
            <person name="Dessi D."/>
            <person name="Fiori P.L."/>
            <person name="Ren Q."/>
            <person name="Paulsen I."/>
            <person name="Zhang H."/>
            <person name="Bastida-Corcuera F.D."/>
            <person name="Simoes-Barbosa A."/>
            <person name="Brown M.T."/>
            <person name="Hayes R.D."/>
            <person name="Mukherjee M."/>
            <person name="Okumura C.Y."/>
            <person name="Schneider R."/>
            <person name="Smith A.J."/>
            <person name="Vanacova S."/>
            <person name="Villalvazo M."/>
            <person name="Haas B.J."/>
            <person name="Pertea M."/>
            <person name="Feldblyum T.V."/>
            <person name="Utterback T.R."/>
            <person name="Shu C.L."/>
            <person name="Osoegawa K."/>
            <person name="de Jong P.J."/>
            <person name="Hrdy I."/>
            <person name="Horvathova L."/>
            <person name="Zubacova Z."/>
            <person name="Dolezal P."/>
            <person name="Malik S.B."/>
            <person name="Logsdon J.M. Jr."/>
            <person name="Henze K."/>
            <person name="Gupta A."/>
            <person name="Wang C.C."/>
            <person name="Dunne R.L."/>
            <person name="Upcroft J.A."/>
            <person name="Upcroft P."/>
            <person name="White O."/>
            <person name="Salzberg S.L."/>
            <person name="Tang P."/>
            <person name="Chiu C.-H."/>
            <person name="Lee Y.-S."/>
            <person name="Embley T.M."/>
            <person name="Coombs G.H."/>
            <person name="Mottram J.C."/>
            <person name="Tachezy J."/>
            <person name="Fraser-Liggett C.M."/>
            <person name="Johnson P.J."/>
        </authorList>
    </citation>
    <scope>NUCLEOTIDE SEQUENCE [LARGE SCALE GENOMIC DNA]</scope>
    <source>
        <strain evidence="3">G3</strain>
    </source>
</reference>
<dbReference type="InterPro" id="IPR020683">
    <property type="entry name" value="DUF3447"/>
</dbReference>
<dbReference type="PANTHER" id="PTHR24182">
    <property type="entry name" value="ANKYRIN REPEAT AND SOCS BOX CONTAINING 4"/>
    <property type="match status" value="1"/>
</dbReference>
<dbReference type="Gene3D" id="1.25.40.20">
    <property type="entry name" value="Ankyrin repeat-containing domain"/>
    <property type="match status" value="1"/>
</dbReference>
<dbReference type="Proteomes" id="UP000001542">
    <property type="component" value="Unassembled WGS sequence"/>
</dbReference>
<dbReference type="PROSITE" id="PS50297">
    <property type="entry name" value="ANK_REP_REGION"/>
    <property type="match status" value="5"/>
</dbReference>
<reference evidence="3" key="1">
    <citation type="submission" date="2006-10" db="EMBL/GenBank/DDBJ databases">
        <authorList>
            <person name="Amadeo P."/>
            <person name="Zhao Q."/>
            <person name="Wortman J."/>
            <person name="Fraser-Liggett C."/>
            <person name="Carlton J."/>
        </authorList>
    </citation>
    <scope>NUCLEOTIDE SEQUENCE</scope>
    <source>
        <strain evidence="3">G3</strain>
    </source>
</reference>
<dbReference type="Pfam" id="PF00023">
    <property type="entry name" value="Ank"/>
    <property type="match status" value="1"/>
</dbReference>
<keyword evidence="1" id="KW-0040">ANK repeat</keyword>
<dbReference type="VEuPathDB" id="TrichDB:TVAG_150790"/>
<evidence type="ECO:0000313" key="4">
    <source>
        <dbReference type="Proteomes" id="UP000001542"/>
    </source>
</evidence>
<feature type="repeat" description="ANK" evidence="1">
    <location>
        <begin position="402"/>
        <end position="428"/>
    </location>
</feature>
<dbReference type="Pfam" id="PF11929">
    <property type="entry name" value="DUF3447"/>
    <property type="match status" value="1"/>
</dbReference>
<protein>
    <recommendedName>
        <fullName evidence="2">DUF3447 domain-containing protein</fullName>
    </recommendedName>
</protein>
<dbReference type="InParanoid" id="A2DRY0"/>
<dbReference type="Pfam" id="PF12796">
    <property type="entry name" value="Ank_2"/>
    <property type="match status" value="2"/>
</dbReference>
<gene>
    <name evidence="3" type="ORF">TVAG_150790</name>
</gene>
<feature type="repeat" description="ANK" evidence="1">
    <location>
        <begin position="366"/>
        <end position="398"/>
    </location>
</feature>
<dbReference type="EMBL" id="DS113237">
    <property type="protein sequence ID" value="EAY16927.1"/>
    <property type="molecule type" value="Genomic_DNA"/>
</dbReference>
<dbReference type="VEuPathDB" id="TrichDB:TVAGG3_0690010"/>
<sequence length="568" mass="65045">MGSEYLRKYDDFIDAYEKLFCLNSSDSAENMTDLISSVLITKYNTSFNKLIMNIFRAIQYNYRSIDLYVQILNQISAKFSKDIIKILARNDLFSMCHRLNIYPCSSENSNQVRYNNQNYPKENEILYIIMHDQIDKFKEYITNNSLENETFNIPTYYYVSPIEACCYFGSVNIFYFLISNSREDINPNYNCLEFALMGRNTDIINECMKNTKLNSSMLDLIVMSHNNQFLEHIIMRDLCNLYELKPRKIVKSQNLKAVFLMFEKEKNSVIPWCAAFPQSIDILKEPDLCWDSISYKERNIMHFATKSNSIELCKFILNLKVLDSDYLSSLDRSKMTPVHYAVKNKNKEMIELLISNGASPDAISFPERNPLQYAVYNSLHDMIEVLISNGAKINAKFGPDDMAALHQAVEMLIELLVSHGADVNVKDERHNTPLHISSQHHESIKIAEFLISNGADVNARDQEQRTPLYFATRYNFIELVKLLISHGTEISAIDFTGATALHIAARSHNNEIAKLLILNGADVNIKDNSGSVPLCLAINANNSEISELLILHDANIGCPKVRLAQRSI</sequence>
<accession>A2DRY0</accession>
<dbReference type="eggNOG" id="KOG0504">
    <property type="taxonomic scope" value="Eukaryota"/>
</dbReference>
<proteinExistence type="predicted"/>
<dbReference type="VEuPathDB" id="TrichDB:TVAGG3_0590170"/>
<feature type="repeat" description="ANK" evidence="1">
    <location>
        <begin position="463"/>
        <end position="495"/>
    </location>
</feature>
<dbReference type="STRING" id="5722.A2DRY0"/>
<dbReference type="SUPFAM" id="SSF48403">
    <property type="entry name" value="Ankyrin repeat"/>
    <property type="match status" value="1"/>
</dbReference>
<name>A2DRY0_TRIV3</name>
<feature type="repeat" description="ANK" evidence="1">
    <location>
        <begin position="333"/>
        <end position="365"/>
    </location>
</feature>
<dbReference type="OrthoDB" id="445896at2759"/>
<dbReference type="PANTHER" id="PTHR24182:SF13">
    <property type="entry name" value="LD18443P"/>
    <property type="match status" value="1"/>
</dbReference>
<dbReference type="PROSITE" id="PS50088">
    <property type="entry name" value="ANK_REPEAT"/>
    <property type="match status" value="6"/>
</dbReference>
<dbReference type="AlphaFoldDB" id="A2DRY0"/>
<evidence type="ECO:0000313" key="3">
    <source>
        <dbReference type="EMBL" id="EAY16927.1"/>
    </source>
</evidence>
<dbReference type="PRINTS" id="PR01415">
    <property type="entry name" value="ANKYRIN"/>
</dbReference>
<evidence type="ECO:0000256" key="1">
    <source>
        <dbReference type="PROSITE-ProRule" id="PRU00023"/>
    </source>
</evidence>